<name>A0A2M9BF57_9ACTN</name>
<proteinExistence type="predicted"/>
<dbReference type="Gene3D" id="3.30.450.20">
    <property type="entry name" value="PAS domain"/>
    <property type="match status" value="1"/>
</dbReference>
<dbReference type="RefSeq" id="WP_100414416.1">
    <property type="nucleotide sequence ID" value="NZ_PGEZ01000001.1"/>
</dbReference>
<dbReference type="Proteomes" id="UP000230842">
    <property type="component" value="Unassembled WGS sequence"/>
</dbReference>
<comment type="caution">
    <text evidence="1">The sequence shown here is derived from an EMBL/GenBank/DDBJ whole genome shotgun (WGS) entry which is preliminary data.</text>
</comment>
<gene>
    <name evidence="1" type="ORF">CLV56_0788</name>
</gene>
<protein>
    <recommendedName>
        <fullName evidence="3">Cache domain-containing protein</fullName>
    </recommendedName>
</protein>
<dbReference type="AlphaFoldDB" id="A0A2M9BF57"/>
<reference evidence="1 2" key="1">
    <citation type="submission" date="2017-11" db="EMBL/GenBank/DDBJ databases">
        <title>Genomic Encyclopedia of Archaeal and Bacterial Type Strains, Phase II (KMG-II): From Individual Species to Whole Genera.</title>
        <authorList>
            <person name="Goeker M."/>
        </authorList>
    </citation>
    <scope>NUCLEOTIDE SEQUENCE [LARGE SCALE GENOMIC DNA]</scope>
    <source>
        <strain evidence="1 2">DSM 27763</strain>
    </source>
</reference>
<evidence type="ECO:0000313" key="2">
    <source>
        <dbReference type="Proteomes" id="UP000230842"/>
    </source>
</evidence>
<organism evidence="1 2">
    <name type="scientific">Mumia flava</name>
    <dbReference type="NCBI Taxonomy" id="1348852"/>
    <lineage>
        <taxon>Bacteria</taxon>
        <taxon>Bacillati</taxon>
        <taxon>Actinomycetota</taxon>
        <taxon>Actinomycetes</taxon>
        <taxon>Propionibacteriales</taxon>
        <taxon>Nocardioidaceae</taxon>
        <taxon>Mumia</taxon>
    </lineage>
</organism>
<sequence>MSSADPHDGAGVAAETLARIVAPAFERLDGLASAVQRSCPPGATGWSEAQMRDVRTQIEERIGDDPVQVGMGFLAAPGLVDGQDRYMLWWQQHEGRTSRLLLNFDRSSIDVYDYVEMEWFQYGADGPDRVAYGPYFDYSGSERYVITATVPVEIEGRFVGVVGVDLLFEELERRLVAALRRAEFEAVVVNAERRVIVANTARWIPGARLRSAPQVGDPVDGAAISAVAEIPLGIGWTVATTDQELRKEFGRRS</sequence>
<dbReference type="CDD" id="cd12913">
    <property type="entry name" value="PDC1_MCP_like"/>
    <property type="match status" value="1"/>
</dbReference>
<evidence type="ECO:0000313" key="1">
    <source>
        <dbReference type="EMBL" id="PJJ56579.1"/>
    </source>
</evidence>
<accession>A0A2M9BF57</accession>
<dbReference type="Pfam" id="PF22673">
    <property type="entry name" value="MCP-like_PDC_1"/>
    <property type="match status" value="1"/>
</dbReference>
<dbReference type="EMBL" id="PGEZ01000001">
    <property type="protein sequence ID" value="PJJ56579.1"/>
    <property type="molecule type" value="Genomic_DNA"/>
</dbReference>
<keyword evidence="2" id="KW-1185">Reference proteome</keyword>
<dbReference type="OrthoDB" id="8687362at2"/>
<evidence type="ECO:0008006" key="3">
    <source>
        <dbReference type="Google" id="ProtNLM"/>
    </source>
</evidence>